<proteinExistence type="predicted"/>
<evidence type="ECO:0000313" key="2">
    <source>
        <dbReference type="EMBL" id="KAF5362200.1"/>
    </source>
</evidence>
<keyword evidence="3" id="KW-1185">Reference proteome</keyword>
<dbReference type="EMBL" id="JAACJO010000002">
    <property type="protein sequence ID" value="KAF5362200.1"/>
    <property type="molecule type" value="Genomic_DNA"/>
</dbReference>
<protein>
    <recommendedName>
        <fullName evidence="4">F-box domain-containing protein</fullName>
    </recommendedName>
</protein>
<dbReference type="AlphaFoldDB" id="A0A8H5GCG2"/>
<organism evidence="2 3">
    <name type="scientific">Leucocoprinus leucothites</name>
    <dbReference type="NCBI Taxonomy" id="201217"/>
    <lineage>
        <taxon>Eukaryota</taxon>
        <taxon>Fungi</taxon>
        <taxon>Dikarya</taxon>
        <taxon>Basidiomycota</taxon>
        <taxon>Agaricomycotina</taxon>
        <taxon>Agaricomycetes</taxon>
        <taxon>Agaricomycetidae</taxon>
        <taxon>Agaricales</taxon>
        <taxon>Agaricineae</taxon>
        <taxon>Agaricaceae</taxon>
        <taxon>Leucocoprinus</taxon>
    </lineage>
</organism>
<accession>A0A8H5GCG2</accession>
<keyword evidence="1" id="KW-0175">Coiled coil</keyword>
<gene>
    <name evidence="2" type="ORF">D9756_002697</name>
</gene>
<evidence type="ECO:0000256" key="1">
    <source>
        <dbReference type="SAM" id="Coils"/>
    </source>
</evidence>
<reference evidence="2 3" key="1">
    <citation type="journal article" date="2020" name="ISME J.">
        <title>Uncovering the hidden diversity of litter-decomposition mechanisms in mushroom-forming fungi.</title>
        <authorList>
            <person name="Floudas D."/>
            <person name="Bentzer J."/>
            <person name="Ahren D."/>
            <person name="Johansson T."/>
            <person name="Persson P."/>
            <person name="Tunlid A."/>
        </authorList>
    </citation>
    <scope>NUCLEOTIDE SEQUENCE [LARGE SCALE GENOMIC DNA]</scope>
    <source>
        <strain evidence="2 3">CBS 146.42</strain>
    </source>
</reference>
<dbReference type="Proteomes" id="UP000559027">
    <property type="component" value="Unassembled WGS sequence"/>
</dbReference>
<dbReference type="Gene3D" id="1.20.1280.50">
    <property type="match status" value="1"/>
</dbReference>
<name>A0A8H5GCG2_9AGAR</name>
<dbReference type="OrthoDB" id="3038182at2759"/>
<comment type="caution">
    <text evidence="2">The sequence shown here is derived from an EMBL/GenBank/DDBJ whole genome shotgun (WGS) entry which is preliminary data.</text>
</comment>
<feature type="coiled-coil region" evidence="1">
    <location>
        <begin position="40"/>
        <end position="67"/>
    </location>
</feature>
<evidence type="ECO:0000313" key="3">
    <source>
        <dbReference type="Proteomes" id="UP000559027"/>
    </source>
</evidence>
<sequence>MPTFYVSSEEYTNTPNATKCTIVPVTWVQQEDTSGMQKEVEHLDELIHRLNEDRANLLRKINSVQANTRPLPSEILSTIFQFARPPIDFSSRRTLAEFPEDITLRRDNYEPADDLQLVLGAVSYHWRQIAWQTPQLWTMISVEVYEPISDSNTAILDLYFQNARGLPVTIELDIRAQLSLLRYSDDAEERSKLLSRLEPIWTSVFVNNAHKIQKLILLGLPLEWTSSLGPNLAYCQDLTLYWPRAYDDMWERECNLSGLSQIPKLQHIGLKTFSLL</sequence>
<evidence type="ECO:0008006" key="4">
    <source>
        <dbReference type="Google" id="ProtNLM"/>
    </source>
</evidence>